<protein>
    <submittedName>
        <fullName evidence="3">Uncharacterized protein</fullName>
    </submittedName>
</protein>
<dbReference type="KEGG" id="ptm:GSPATT00006112001"/>
<keyword evidence="4" id="KW-1185">Reference proteome</keyword>
<gene>
    <name evidence="3" type="ORF">GSPATT00006112001</name>
</gene>
<feature type="region of interest" description="Disordered" evidence="2">
    <location>
        <begin position="375"/>
        <end position="399"/>
    </location>
</feature>
<feature type="compositionally biased region" description="Polar residues" evidence="2">
    <location>
        <begin position="148"/>
        <end position="182"/>
    </location>
</feature>
<evidence type="ECO:0000313" key="4">
    <source>
        <dbReference type="Proteomes" id="UP000000600"/>
    </source>
</evidence>
<accession>A0C0E2</accession>
<proteinExistence type="predicted"/>
<organism evidence="3 4">
    <name type="scientific">Paramecium tetraurelia</name>
    <dbReference type="NCBI Taxonomy" id="5888"/>
    <lineage>
        <taxon>Eukaryota</taxon>
        <taxon>Sar</taxon>
        <taxon>Alveolata</taxon>
        <taxon>Ciliophora</taxon>
        <taxon>Intramacronucleata</taxon>
        <taxon>Oligohymenophorea</taxon>
        <taxon>Peniculida</taxon>
        <taxon>Parameciidae</taxon>
        <taxon>Paramecium</taxon>
    </lineage>
</organism>
<evidence type="ECO:0000256" key="2">
    <source>
        <dbReference type="SAM" id="MobiDB-lite"/>
    </source>
</evidence>
<feature type="coiled-coil region" evidence="1">
    <location>
        <begin position="326"/>
        <end position="361"/>
    </location>
</feature>
<feature type="region of interest" description="Disordered" evidence="2">
    <location>
        <begin position="143"/>
        <end position="182"/>
    </location>
</feature>
<feature type="compositionally biased region" description="Low complexity" evidence="2">
    <location>
        <begin position="412"/>
        <end position="423"/>
    </location>
</feature>
<dbReference type="RefSeq" id="XP_001431657.1">
    <property type="nucleotide sequence ID" value="XM_001431620.1"/>
</dbReference>
<feature type="region of interest" description="Disordered" evidence="2">
    <location>
        <begin position="412"/>
        <end position="488"/>
    </location>
</feature>
<feature type="compositionally biased region" description="Low complexity" evidence="2">
    <location>
        <begin position="432"/>
        <end position="447"/>
    </location>
</feature>
<dbReference type="AlphaFoldDB" id="A0C0E2"/>
<keyword evidence="1" id="KW-0175">Coiled coil</keyword>
<sequence length="518" mass="60867">MSAFRAFMIYDYQRSFFFLFIRRGFQVSPKWNECRKGLETKLQEMVKEPKDAFEQSSPYGVFKCKYDKKNKCYFILLSSNEVQEVFQNSVLDEIYKIIEKAPNYSKQIKKEELEQKESETIQNLLETKENEYIKKYGKVKPFEESNESKANGQNQQKSMIQSQPKVVSQINGKQNQRPPSQLQNASAIYNQSQGINSDKDLSSDTLIKIFRCFLMWDYNRQFFFMFIRKGFPIDKIWSQERVKLENQLRAKQLDPNDPKAKPKEPPELFDYRGNFGQYKAKYDKKAKCYFILLSRFKIKEDPQIKLLDALYNEIQKVDKYITVISLSQIQMKYDDLESKKKGVLEKIIDEHEKEAQNQVNQRFIDTKVIESKLGILQSPERNPQRDSEESVSPQNGRVSINDTSQKQIQMLNQNQTEQTQQQESRINNSKLQQQKSIFNQQQQPQEFEQQKEKLQTLDLQEAQGDPDPSAKQDNLDLNSNQDDPEAIPINTEDGLLAQRISLYYTKPLNVSQYIKSGN</sequence>
<dbReference type="EMBL" id="CT868030">
    <property type="protein sequence ID" value="CAK64259.1"/>
    <property type="molecule type" value="Genomic_DNA"/>
</dbReference>
<dbReference type="HOGENOM" id="CLU_560765_0_0_1"/>
<evidence type="ECO:0000313" key="3">
    <source>
        <dbReference type="EMBL" id="CAK64259.1"/>
    </source>
</evidence>
<dbReference type="InParanoid" id="A0C0E2"/>
<dbReference type="OMA" id="YQRSFFF"/>
<evidence type="ECO:0000256" key="1">
    <source>
        <dbReference type="SAM" id="Coils"/>
    </source>
</evidence>
<name>A0C0E2_PARTE</name>
<reference evidence="3 4" key="1">
    <citation type="journal article" date="2006" name="Nature">
        <title>Global trends of whole-genome duplications revealed by the ciliate Paramecium tetraurelia.</title>
        <authorList>
            <consortium name="Genoscope"/>
            <person name="Aury J.-M."/>
            <person name="Jaillon O."/>
            <person name="Duret L."/>
            <person name="Noel B."/>
            <person name="Jubin C."/>
            <person name="Porcel B.M."/>
            <person name="Segurens B."/>
            <person name="Daubin V."/>
            <person name="Anthouard V."/>
            <person name="Aiach N."/>
            <person name="Arnaiz O."/>
            <person name="Billaut A."/>
            <person name="Beisson J."/>
            <person name="Blanc I."/>
            <person name="Bouhouche K."/>
            <person name="Camara F."/>
            <person name="Duharcourt S."/>
            <person name="Guigo R."/>
            <person name="Gogendeau D."/>
            <person name="Katinka M."/>
            <person name="Keller A.-M."/>
            <person name="Kissmehl R."/>
            <person name="Klotz C."/>
            <person name="Koll F."/>
            <person name="Le Moue A."/>
            <person name="Lepere C."/>
            <person name="Malinsky S."/>
            <person name="Nowacki M."/>
            <person name="Nowak J.K."/>
            <person name="Plattner H."/>
            <person name="Poulain J."/>
            <person name="Ruiz F."/>
            <person name="Serrano V."/>
            <person name="Zagulski M."/>
            <person name="Dessen P."/>
            <person name="Betermier M."/>
            <person name="Weissenbach J."/>
            <person name="Scarpelli C."/>
            <person name="Schachter V."/>
            <person name="Sperling L."/>
            <person name="Meyer E."/>
            <person name="Cohen J."/>
            <person name="Wincker P."/>
        </authorList>
    </citation>
    <scope>NUCLEOTIDE SEQUENCE [LARGE SCALE GENOMIC DNA]</scope>
    <source>
        <strain evidence="3 4">Stock d4-2</strain>
    </source>
</reference>
<feature type="compositionally biased region" description="Polar residues" evidence="2">
    <location>
        <begin position="390"/>
        <end position="399"/>
    </location>
</feature>
<dbReference type="Proteomes" id="UP000000600">
    <property type="component" value="Unassembled WGS sequence"/>
</dbReference>
<dbReference type="GeneID" id="5017441"/>
<dbReference type="OrthoDB" id="307716at2759"/>